<protein>
    <submittedName>
        <fullName evidence="6">MurR/RpiR family transcriptional regulator</fullName>
    </submittedName>
</protein>
<dbReference type="Pfam" id="PF01418">
    <property type="entry name" value="HTH_6"/>
    <property type="match status" value="1"/>
</dbReference>
<dbReference type="InterPro" id="IPR046348">
    <property type="entry name" value="SIS_dom_sf"/>
</dbReference>
<dbReference type="InterPro" id="IPR000281">
    <property type="entry name" value="HTH_RpiR"/>
</dbReference>
<dbReference type="Pfam" id="PF01380">
    <property type="entry name" value="SIS"/>
    <property type="match status" value="1"/>
</dbReference>
<accession>A0ABY5FPL3</accession>
<dbReference type="SUPFAM" id="SSF53697">
    <property type="entry name" value="SIS domain"/>
    <property type="match status" value="1"/>
</dbReference>
<name>A0ABY5FPL3_9BACL</name>
<proteinExistence type="predicted"/>
<keyword evidence="3" id="KW-0804">Transcription</keyword>
<feature type="domain" description="SIS" evidence="5">
    <location>
        <begin position="110"/>
        <end position="248"/>
    </location>
</feature>
<evidence type="ECO:0000259" key="5">
    <source>
        <dbReference type="PROSITE" id="PS51464"/>
    </source>
</evidence>
<dbReference type="CDD" id="cd05013">
    <property type="entry name" value="SIS_RpiR"/>
    <property type="match status" value="1"/>
</dbReference>
<evidence type="ECO:0000259" key="4">
    <source>
        <dbReference type="PROSITE" id="PS51071"/>
    </source>
</evidence>
<keyword evidence="7" id="KW-1185">Reference proteome</keyword>
<evidence type="ECO:0000256" key="3">
    <source>
        <dbReference type="ARBA" id="ARBA00023163"/>
    </source>
</evidence>
<dbReference type="SUPFAM" id="SSF46689">
    <property type="entry name" value="Homeodomain-like"/>
    <property type="match status" value="1"/>
</dbReference>
<organism evidence="6 7">
    <name type="scientific">Exiguobacterium aurantiacum</name>
    <dbReference type="NCBI Taxonomy" id="33987"/>
    <lineage>
        <taxon>Bacteria</taxon>
        <taxon>Bacillati</taxon>
        <taxon>Bacillota</taxon>
        <taxon>Bacilli</taxon>
        <taxon>Bacillales</taxon>
        <taxon>Bacillales Family XII. Incertae Sedis</taxon>
        <taxon>Exiguobacterium</taxon>
    </lineage>
</organism>
<evidence type="ECO:0000313" key="6">
    <source>
        <dbReference type="EMBL" id="UTT43550.1"/>
    </source>
</evidence>
<dbReference type="InterPro" id="IPR035472">
    <property type="entry name" value="RpiR-like_SIS"/>
</dbReference>
<sequence length="268" mass="29848">MWEQMKDVYPEMTDSEKKIADYLMTNMNDAIELTITELAQAIQTSPGTVTRFCKTIGVGSYSALKLMMQKTLTETNLPQTATSLEPMQRSYIELIQTTAHLIDQDELLAICDHIRRCRSVHLYGLGNAGLVAQEMEYRLRRMGLLATTAFDSHSMVMDASIATKDDLIIAFSNSGESREVVQAVQLAKESGCTTIAFVGYQHSPLAELVDHRLLTAGASGEAFLINTQLPLLFTADAVTKTLMETNEDLKAHYMKTLKALDRLKERSD</sequence>
<dbReference type="InterPro" id="IPR036388">
    <property type="entry name" value="WH-like_DNA-bd_sf"/>
</dbReference>
<dbReference type="PROSITE" id="PS51071">
    <property type="entry name" value="HTH_RPIR"/>
    <property type="match status" value="1"/>
</dbReference>
<dbReference type="Gene3D" id="1.10.10.10">
    <property type="entry name" value="Winged helix-like DNA-binding domain superfamily/Winged helix DNA-binding domain"/>
    <property type="match status" value="1"/>
</dbReference>
<reference evidence="6" key="1">
    <citation type="submission" date="2022-07" db="EMBL/GenBank/DDBJ databases">
        <title>Complete genome of CX2.</title>
        <authorList>
            <person name="Cao G."/>
        </authorList>
    </citation>
    <scope>NUCLEOTIDE SEQUENCE</scope>
    <source>
        <strain evidence="6">CX2</strain>
    </source>
</reference>
<dbReference type="InterPro" id="IPR047640">
    <property type="entry name" value="RpiR-like"/>
</dbReference>
<evidence type="ECO:0000256" key="1">
    <source>
        <dbReference type="ARBA" id="ARBA00023015"/>
    </source>
</evidence>
<dbReference type="InterPro" id="IPR001347">
    <property type="entry name" value="SIS_dom"/>
</dbReference>
<dbReference type="PANTHER" id="PTHR30514:SF21">
    <property type="entry name" value="RPIR-FAMILY TRANSCRIPTIONAL REGULATOR"/>
    <property type="match status" value="1"/>
</dbReference>
<keyword evidence="2" id="KW-0238">DNA-binding</keyword>
<dbReference type="Proteomes" id="UP001060325">
    <property type="component" value="Chromosome"/>
</dbReference>
<dbReference type="RefSeq" id="WP_029594836.1">
    <property type="nucleotide sequence ID" value="NZ_CP101462.1"/>
</dbReference>
<feature type="domain" description="HTH rpiR-type" evidence="4">
    <location>
        <begin position="1"/>
        <end position="75"/>
    </location>
</feature>
<gene>
    <name evidence="6" type="ORF">NMQ00_03350</name>
</gene>
<dbReference type="EMBL" id="CP101462">
    <property type="protein sequence ID" value="UTT43550.1"/>
    <property type="molecule type" value="Genomic_DNA"/>
</dbReference>
<dbReference type="Gene3D" id="3.40.50.10490">
    <property type="entry name" value="Glucose-6-phosphate isomerase like protein, domain 1"/>
    <property type="match status" value="1"/>
</dbReference>
<dbReference type="InterPro" id="IPR009057">
    <property type="entry name" value="Homeodomain-like_sf"/>
</dbReference>
<dbReference type="PROSITE" id="PS51464">
    <property type="entry name" value="SIS"/>
    <property type="match status" value="1"/>
</dbReference>
<dbReference type="PANTHER" id="PTHR30514">
    <property type="entry name" value="GLUCOKINASE"/>
    <property type="match status" value="1"/>
</dbReference>
<keyword evidence="1" id="KW-0805">Transcription regulation</keyword>
<evidence type="ECO:0000256" key="2">
    <source>
        <dbReference type="ARBA" id="ARBA00023125"/>
    </source>
</evidence>
<evidence type="ECO:0000313" key="7">
    <source>
        <dbReference type="Proteomes" id="UP001060325"/>
    </source>
</evidence>